<reference evidence="1 2" key="1">
    <citation type="submission" date="2021-06" db="EMBL/GenBank/DDBJ databases">
        <title>Caerostris extrusa draft genome.</title>
        <authorList>
            <person name="Kono N."/>
            <person name="Arakawa K."/>
        </authorList>
    </citation>
    <scope>NUCLEOTIDE SEQUENCE [LARGE SCALE GENOMIC DNA]</scope>
</reference>
<comment type="caution">
    <text evidence="1">The sequence shown here is derived from an EMBL/GenBank/DDBJ whole genome shotgun (WGS) entry which is preliminary data.</text>
</comment>
<protein>
    <submittedName>
        <fullName evidence="1">Uncharacterized protein</fullName>
    </submittedName>
</protein>
<evidence type="ECO:0000313" key="1">
    <source>
        <dbReference type="EMBL" id="GIY39466.1"/>
    </source>
</evidence>
<evidence type="ECO:0000313" key="2">
    <source>
        <dbReference type="Proteomes" id="UP001054945"/>
    </source>
</evidence>
<gene>
    <name evidence="1" type="ORF">CEXT_590481</name>
</gene>
<dbReference type="EMBL" id="BPLR01010470">
    <property type="protein sequence ID" value="GIY39466.1"/>
    <property type="molecule type" value="Genomic_DNA"/>
</dbReference>
<proteinExistence type="predicted"/>
<accession>A0AAV4T283</accession>
<dbReference type="Proteomes" id="UP001054945">
    <property type="component" value="Unassembled WGS sequence"/>
</dbReference>
<organism evidence="1 2">
    <name type="scientific">Caerostris extrusa</name>
    <name type="common">Bark spider</name>
    <name type="synonym">Caerostris bankana</name>
    <dbReference type="NCBI Taxonomy" id="172846"/>
    <lineage>
        <taxon>Eukaryota</taxon>
        <taxon>Metazoa</taxon>
        <taxon>Ecdysozoa</taxon>
        <taxon>Arthropoda</taxon>
        <taxon>Chelicerata</taxon>
        <taxon>Arachnida</taxon>
        <taxon>Araneae</taxon>
        <taxon>Araneomorphae</taxon>
        <taxon>Entelegynae</taxon>
        <taxon>Araneoidea</taxon>
        <taxon>Araneidae</taxon>
        <taxon>Caerostris</taxon>
    </lineage>
</organism>
<name>A0AAV4T283_CAEEX</name>
<dbReference type="AlphaFoldDB" id="A0AAV4T283"/>
<sequence>MPEMDNSLKAIWDKSDEYYIRMRDAEDHGPVHVKKDNSKSSFESEDEYVDAHLSLMTTDTTPTNPRINIIPRPLVIMMQYLRNSGQTNKEETYCR</sequence>
<keyword evidence="2" id="KW-1185">Reference proteome</keyword>